<keyword evidence="5" id="KW-1185">Reference proteome</keyword>
<sequence length="375" mass="42015">MLAILHPDTQLDSDSYRQTMSFLEQLPGVAVKVHEVVGASQRLTEIYLLGDTKSLDKDEIEALPAVERVIRISDDYRILGRHRDDQRQSGFTYNGVEFSQHNLNVFAGLCAVDTPEHVEIMMRALSEQGQHCTRMGAYKPRTNPYSFQGHGKSCLPWVFETAGKHDIRVVAMEITHESHIEEIDECLEKLGRPTGVMLQVGTRNTQNFELLKAIGRQKTYPVLLKRGFGITLNESLNAAEYLASEGNANVVFCLRGMKTDAGQPHRNMVDFAHVPTVKRLTRMPVCIDPSHSVGSRDKAPDGIPDVMHATAQGVVAGANMVLVDFHPRPEKALVDGPQALLMDELPAYLEDVHECHQLWKKRQQLYRNTGEARAK</sequence>
<dbReference type="Pfam" id="PF00793">
    <property type="entry name" value="DAHP_synth_1"/>
    <property type="match status" value="1"/>
</dbReference>
<dbReference type="EMBL" id="FOHZ01000001">
    <property type="protein sequence ID" value="SES74525.1"/>
    <property type="molecule type" value="Genomic_DNA"/>
</dbReference>
<accession>A0A1H9Z0Z4</accession>
<organism evidence="4 5">
    <name type="scientific">Marinobacter segnicrescens</name>
    <dbReference type="NCBI Taxonomy" id="430453"/>
    <lineage>
        <taxon>Bacteria</taxon>
        <taxon>Pseudomonadati</taxon>
        <taxon>Pseudomonadota</taxon>
        <taxon>Gammaproteobacteria</taxon>
        <taxon>Pseudomonadales</taxon>
        <taxon>Marinobacteraceae</taxon>
        <taxon>Marinobacter</taxon>
    </lineage>
</organism>
<evidence type="ECO:0000313" key="4">
    <source>
        <dbReference type="EMBL" id="SES74525.1"/>
    </source>
</evidence>
<dbReference type="STRING" id="430453.SAMN04487962_101404"/>
<dbReference type="RefSeq" id="WP_091848536.1">
    <property type="nucleotide sequence ID" value="NZ_FOHZ01000001.1"/>
</dbReference>
<evidence type="ECO:0000256" key="1">
    <source>
        <dbReference type="ARBA" id="ARBA00022679"/>
    </source>
</evidence>
<name>A0A1H9Z0Z4_9GAMM</name>
<dbReference type="InterPro" id="IPR052899">
    <property type="entry name" value="Class-I_DAHP_synthase"/>
</dbReference>
<protein>
    <submittedName>
        <fullName evidence="4">3-deoxy-D-arabinoheptulosonate-7-phosphate synthase</fullName>
    </submittedName>
</protein>
<evidence type="ECO:0000313" key="5">
    <source>
        <dbReference type="Proteomes" id="UP000198762"/>
    </source>
</evidence>
<feature type="domain" description="DAHP synthetase I/KDSA" evidence="2">
    <location>
        <begin position="101"/>
        <end position="357"/>
    </location>
</feature>
<dbReference type="OrthoDB" id="9802281at2"/>
<dbReference type="PANTHER" id="PTHR43018:SF1">
    <property type="entry name" value="PROTEIN AROA(G)"/>
    <property type="match status" value="1"/>
</dbReference>
<dbReference type="PANTHER" id="PTHR43018">
    <property type="entry name" value="PHOSPHO-2-DEHYDRO-3-DEOXYHEPTONATE ALDOLASE"/>
    <property type="match status" value="1"/>
</dbReference>
<dbReference type="AlphaFoldDB" id="A0A1H9Z0Z4"/>
<dbReference type="Pfam" id="PF18152">
    <property type="entry name" value="DAHP_snth_FXD"/>
    <property type="match status" value="1"/>
</dbReference>
<dbReference type="SUPFAM" id="SSF51569">
    <property type="entry name" value="Aldolase"/>
    <property type="match status" value="1"/>
</dbReference>
<evidence type="ECO:0000259" key="3">
    <source>
        <dbReference type="Pfam" id="PF18152"/>
    </source>
</evidence>
<dbReference type="InterPro" id="IPR006218">
    <property type="entry name" value="DAHP1/KDSA"/>
</dbReference>
<dbReference type="Gene3D" id="3.30.70.1140">
    <property type="entry name" value="Phospho-2-dehydro-3-deoxyheptonate aldolase, domain 1"/>
    <property type="match status" value="1"/>
</dbReference>
<dbReference type="Gene3D" id="3.20.20.70">
    <property type="entry name" value="Aldolase class I"/>
    <property type="match status" value="1"/>
</dbReference>
<gene>
    <name evidence="4" type="ORF">SAMN04487962_101404</name>
</gene>
<reference evidence="5" key="1">
    <citation type="submission" date="2016-10" db="EMBL/GenBank/DDBJ databases">
        <authorList>
            <person name="Varghese N."/>
            <person name="Submissions S."/>
        </authorList>
    </citation>
    <scope>NUCLEOTIDE SEQUENCE [LARGE SCALE GENOMIC DNA]</scope>
    <source>
        <strain evidence="5">CGMCC 1.6489</strain>
    </source>
</reference>
<dbReference type="Proteomes" id="UP000198762">
    <property type="component" value="Unassembled WGS sequence"/>
</dbReference>
<feature type="domain" description="DAHP synthase ferredoxin-like" evidence="3">
    <location>
        <begin position="26"/>
        <end position="73"/>
    </location>
</feature>
<dbReference type="InterPro" id="IPR041071">
    <property type="entry name" value="DAHP_snth_FXD"/>
</dbReference>
<evidence type="ECO:0000259" key="2">
    <source>
        <dbReference type="Pfam" id="PF00793"/>
    </source>
</evidence>
<proteinExistence type="predicted"/>
<dbReference type="InterPro" id="IPR013785">
    <property type="entry name" value="Aldolase_TIM"/>
</dbReference>
<dbReference type="GO" id="GO:0016740">
    <property type="term" value="F:transferase activity"/>
    <property type="evidence" value="ECO:0007669"/>
    <property type="project" value="UniProtKB-KW"/>
</dbReference>
<keyword evidence="1" id="KW-0808">Transferase</keyword>